<dbReference type="Pfam" id="PF12937">
    <property type="entry name" value="F-box-like"/>
    <property type="match status" value="1"/>
</dbReference>
<dbReference type="Gene3D" id="1.20.1280.50">
    <property type="match status" value="1"/>
</dbReference>
<accession>A0AAP0LV90</accession>
<dbReference type="EMBL" id="JBCGBO010000024">
    <property type="protein sequence ID" value="KAK9183386.1"/>
    <property type="molecule type" value="Genomic_DNA"/>
</dbReference>
<sequence>MDITNALPVECISHIISLTTPRDACRLAAVSHIFKSAADSDLVWEKFLPSDYKLIISNSVSSSSLSTSLPKKDLYFHLCHYPIFINNCTMSFALEKETGKKCYMVGARGLCIEWGSTANFWKWTSLPKSRFPEVAELVYFWFFEVNARIETRILSNRTNYAAYLVFKFGKSTDGFGSTLLASGVYVEGINDEERQGLFLDPSRNTPRLFHDRRDGWMEIEMGEFFNKNGDHGTLLCSLLDFDRFGTRHGLVIEGIELRPKKKADASNS</sequence>
<comment type="caution">
    <text evidence="2">The sequence shown here is derived from an EMBL/GenBank/DDBJ whole genome shotgun (WGS) entry which is preliminary data.</text>
</comment>
<dbReference type="CDD" id="cd22162">
    <property type="entry name" value="F-box_AtSKIP3-like"/>
    <property type="match status" value="1"/>
</dbReference>
<dbReference type="PANTHER" id="PTHR32278">
    <property type="entry name" value="F-BOX DOMAIN-CONTAINING PROTEIN"/>
    <property type="match status" value="1"/>
</dbReference>
<reference evidence="2 3" key="1">
    <citation type="submission" date="2024-05" db="EMBL/GenBank/DDBJ databases">
        <title>Haplotype-resolved chromosome-level genome assembly of Huyou (Citrus changshanensis).</title>
        <authorList>
            <person name="Miao C."/>
            <person name="Chen W."/>
            <person name="Wu Y."/>
            <person name="Wang L."/>
            <person name="Zhao S."/>
            <person name="Grierson D."/>
            <person name="Xu C."/>
            <person name="Chen K."/>
        </authorList>
    </citation>
    <scope>NUCLEOTIDE SEQUENCE [LARGE SCALE GENOMIC DNA]</scope>
    <source>
        <strain evidence="2">01-14</strain>
        <tissue evidence="2">Leaf</tissue>
    </source>
</reference>
<gene>
    <name evidence="2" type="ORF">WN944_026538</name>
</gene>
<dbReference type="InterPro" id="IPR036047">
    <property type="entry name" value="F-box-like_dom_sf"/>
</dbReference>
<dbReference type="Proteomes" id="UP001428341">
    <property type="component" value="Unassembled WGS sequence"/>
</dbReference>
<keyword evidence="3" id="KW-1185">Reference proteome</keyword>
<evidence type="ECO:0000313" key="3">
    <source>
        <dbReference type="Proteomes" id="UP001428341"/>
    </source>
</evidence>
<dbReference type="Pfam" id="PF14299">
    <property type="entry name" value="PP2"/>
    <property type="match status" value="1"/>
</dbReference>
<organism evidence="2 3">
    <name type="scientific">Citrus x changshan-huyou</name>
    <dbReference type="NCBI Taxonomy" id="2935761"/>
    <lineage>
        <taxon>Eukaryota</taxon>
        <taxon>Viridiplantae</taxon>
        <taxon>Streptophyta</taxon>
        <taxon>Embryophyta</taxon>
        <taxon>Tracheophyta</taxon>
        <taxon>Spermatophyta</taxon>
        <taxon>Magnoliopsida</taxon>
        <taxon>eudicotyledons</taxon>
        <taxon>Gunneridae</taxon>
        <taxon>Pentapetalae</taxon>
        <taxon>rosids</taxon>
        <taxon>malvids</taxon>
        <taxon>Sapindales</taxon>
        <taxon>Rutaceae</taxon>
        <taxon>Aurantioideae</taxon>
        <taxon>Citrus</taxon>
    </lineage>
</organism>
<protein>
    <recommendedName>
        <fullName evidence="1">F-box domain-containing protein</fullName>
    </recommendedName>
</protein>
<dbReference type="SMART" id="SM00256">
    <property type="entry name" value="FBOX"/>
    <property type="match status" value="1"/>
</dbReference>
<dbReference type="PANTHER" id="PTHR32278:SF144">
    <property type="entry name" value="F-BOX PROTEIN PP2-B12 ISOFORM X1"/>
    <property type="match status" value="1"/>
</dbReference>
<dbReference type="InterPro" id="IPR001810">
    <property type="entry name" value="F-box_dom"/>
</dbReference>
<name>A0AAP0LV90_9ROSI</name>
<proteinExistence type="predicted"/>
<dbReference type="InterPro" id="IPR025886">
    <property type="entry name" value="PP2-like"/>
</dbReference>
<feature type="domain" description="F-box" evidence="1">
    <location>
        <begin position="1"/>
        <end position="47"/>
    </location>
</feature>
<evidence type="ECO:0000259" key="1">
    <source>
        <dbReference type="PROSITE" id="PS50181"/>
    </source>
</evidence>
<dbReference type="SUPFAM" id="SSF81383">
    <property type="entry name" value="F-box domain"/>
    <property type="match status" value="1"/>
</dbReference>
<evidence type="ECO:0000313" key="2">
    <source>
        <dbReference type="EMBL" id="KAK9183386.1"/>
    </source>
</evidence>
<dbReference type="AlphaFoldDB" id="A0AAP0LV90"/>
<dbReference type="PROSITE" id="PS50181">
    <property type="entry name" value="FBOX"/>
    <property type="match status" value="1"/>
</dbReference>